<reference evidence="9 10" key="1">
    <citation type="journal article" date="2015" name="Genome Announc.">
        <title>Expanding the biotechnology potential of lactobacilli through comparative genomics of 213 strains and associated genera.</title>
        <authorList>
            <person name="Sun Z."/>
            <person name="Harris H.M."/>
            <person name="McCann A."/>
            <person name="Guo C."/>
            <person name="Argimon S."/>
            <person name="Zhang W."/>
            <person name="Yang X."/>
            <person name="Jeffery I.B."/>
            <person name="Cooney J.C."/>
            <person name="Kagawa T.F."/>
            <person name="Liu W."/>
            <person name="Song Y."/>
            <person name="Salvetti E."/>
            <person name="Wrobel A."/>
            <person name="Rasinkangas P."/>
            <person name="Parkhill J."/>
            <person name="Rea M.C."/>
            <person name="O'Sullivan O."/>
            <person name="Ritari J."/>
            <person name="Douillard F.P."/>
            <person name="Paul Ross R."/>
            <person name="Yang R."/>
            <person name="Briner A.E."/>
            <person name="Felis G.E."/>
            <person name="de Vos W.M."/>
            <person name="Barrangou R."/>
            <person name="Klaenhammer T.R."/>
            <person name="Caufield P.W."/>
            <person name="Cui Y."/>
            <person name="Zhang H."/>
            <person name="O'Toole P.W."/>
        </authorList>
    </citation>
    <scope>NUCLEOTIDE SEQUENCE [LARGE SCALE GENOMIC DNA]</scope>
    <source>
        <strain evidence="9 10">DSM 16045</strain>
    </source>
</reference>
<evidence type="ECO:0000256" key="6">
    <source>
        <dbReference type="ARBA" id="ARBA00023136"/>
    </source>
</evidence>
<dbReference type="PATRIC" id="fig|1423749.3.peg.1813"/>
<feature type="transmembrane region" description="Helical" evidence="7">
    <location>
        <begin position="162"/>
        <end position="180"/>
    </location>
</feature>
<dbReference type="AlphaFoldDB" id="A0A0R1VAE9"/>
<dbReference type="GO" id="GO:0005886">
    <property type="term" value="C:plasma membrane"/>
    <property type="evidence" value="ECO:0007669"/>
    <property type="project" value="UniProtKB-SubCell"/>
</dbReference>
<evidence type="ECO:0000256" key="4">
    <source>
        <dbReference type="ARBA" id="ARBA00022692"/>
    </source>
</evidence>
<gene>
    <name evidence="9" type="ORF">FC60_GL001753</name>
</gene>
<dbReference type="EMBL" id="AZFN01000009">
    <property type="protein sequence ID" value="KRM02577.1"/>
    <property type="molecule type" value="Genomic_DNA"/>
</dbReference>
<protein>
    <recommendedName>
        <fullName evidence="8">Acyltransferase 3 domain-containing protein</fullName>
    </recommendedName>
</protein>
<dbReference type="RefSeq" id="WP_056937170.1">
    <property type="nucleotide sequence ID" value="NZ_AZFN01000009.1"/>
</dbReference>
<evidence type="ECO:0000256" key="1">
    <source>
        <dbReference type="ARBA" id="ARBA00004651"/>
    </source>
</evidence>
<keyword evidence="3" id="KW-1003">Cell membrane</keyword>
<feature type="transmembrane region" description="Helical" evidence="7">
    <location>
        <begin position="95"/>
        <end position="114"/>
    </location>
</feature>
<keyword evidence="4 7" id="KW-0812">Transmembrane</keyword>
<comment type="subcellular location">
    <subcellularLocation>
        <location evidence="1">Cell membrane</location>
        <topology evidence="1">Multi-pass membrane protein</topology>
    </subcellularLocation>
</comment>
<dbReference type="Proteomes" id="UP000051739">
    <property type="component" value="Unassembled WGS sequence"/>
</dbReference>
<accession>A0A0R1VAE9</accession>
<proteinExistence type="inferred from homology"/>
<evidence type="ECO:0000259" key="8">
    <source>
        <dbReference type="Pfam" id="PF01757"/>
    </source>
</evidence>
<feature type="transmembrane region" description="Helical" evidence="7">
    <location>
        <begin position="134"/>
        <end position="155"/>
    </location>
</feature>
<evidence type="ECO:0000256" key="5">
    <source>
        <dbReference type="ARBA" id="ARBA00022989"/>
    </source>
</evidence>
<organism evidence="9 10">
    <name type="scientific">Limosilactobacillus gastricus DSM 16045</name>
    <dbReference type="NCBI Taxonomy" id="1423749"/>
    <lineage>
        <taxon>Bacteria</taxon>
        <taxon>Bacillati</taxon>
        <taxon>Bacillota</taxon>
        <taxon>Bacilli</taxon>
        <taxon>Lactobacillales</taxon>
        <taxon>Lactobacillaceae</taxon>
        <taxon>Limosilactobacillus</taxon>
    </lineage>
</organism>
<keyword evidence="6 7" id="KW-0472">Membrane</keyword>
<feature type="transmembrane region" description="Helical" evidence="7">
    <location>
        <begin position="200"/>
        <end position="222"/>
    </location>
</feature>
<evidence type="ECO:0000256" key="7">
    <source>
        <dbReference type="SAM" id="Phobius"/>
    </source>
</evidence>
<dbReference type="PANTHER" id="PTHR40074">
    <property type="entry name" value="O-ACETYLTRANSFERASE WECH"/>
    <property type="match status" value="1"/>
</dbReference>
<name>A0A0R1VAE9_9LACO</name>
<comment type="caution">
    <text evidence="9">The sequence shown here is derived from an EMBL/GenBank/DDBJ whole genome shotgun (WGS) entry which is preliminary data.</text>
</comment>
<evidence type="ECO:0000256" key="2">
    <source>
        <dbReference type="ARBA" id="ARBA00007400"/>
    </source>
</evidence>
<sequence>MATTKRKYLYEVDLMRCIFIFGVLANHTTSTFTAAAASNSWAYNFLVSTHLILHFTRMGFMFVTGLVLFLVYYYKPEINYWVFWKKRYKGSGIPYVFWMGFFLIMTAVFTGSTITFSSWLSELGLGLLHGNYFYLYYILVTMQLYLIFPIMVWIYRKTEGHHGLLLVISGILQLVFLYFVKYQLPHLDTSNWPYWIRNYGINVFAYQFYFMAGAYVAIHYQAFTNWLQTHRKKIYAITALLALGTLVLYQYNVQVLHLNRHYANLIHQPYLMFYASFMILTIIALSQQYARRRQLPKWQPFTKAVDLSSKLSFGVYLTQTASLSLLAGLLELIKNNVSSWELIILLPFGYLIALGGAWLISFFCYKVPPFGVLVGRPQKINFRKKVRNYDQVNS</sequence>
<keyword evidence="5 7" id="KW-1133">Transmembrane helix</keyword>
<dbReference type="Pfam" id="PF01757">
    <property type="entry name" value="Acyl_transf_3"/>
    <property type="match status" value="1"/>
</dbReference>
<dbReference type="GO" id="GO:0009246">
    <property type="term" value="P:enterobacterial common antigen biosynthetic process"/>
    <property type="evidence" value="ECO:0007669"/>
    <property type="project" value="TreeGrafter"/>
</dbReference>
<dbReference type="InterPro" id="IPR002656">
    <property type="entry name" value="Acyl_transf_3_dom"/>
</dbReference>
<comment type="similarity">
    <text evidence="2">Belongs to the acyltransferase 3 family.</text>
</comment>
<evidence type="ECO:0000313" key="9">
    <source>
        <dbReference type="EMBL" id="KRM02577.1"/>
    </source>
</evidence>
<feature type="transmembrane region" description="Helical" evidence="7">
    <location>
        <begin position="234"/>
        <end position="251"/>
    </location>
</feature>
<evidence type="ECO:0000313" key="10">
    <source>
        <dbReference type="Proteomes" id="UP000051739"/>
    </source>
</evidence>
<feature type="transmembrane region" description="Helical" evidence="7">
    <location>
        <begin position="342"/>
        <end position="365"/>
    </location>
</feature>
<feature type="transmembrane region" description="Helical" evidence="7">
    <location>
        <begin position="311"/>
        <end position="330"/>
    </location>
</feature>
<feature type="domain" description="Acyltransferase 3" evidence="8">
    <location>
        <begin position="10"/>
        <end position="361"/>
    </location>
</feature>
<evidence type="ECO:0000256" key="3">
    <source>
        <dbReference type="ARBA" id="ARBA00022475"/>
    </source>
</evidence>
<dbReference type="PANTHER" id="PTHR40074:SF2">
    <property type="entry name" value="O-ACETYLTRANSFERASE WECH"/>
    <property type="match status" value="1"/>
</dbReference>
<keyword evidence="10" id="KW-1185">Reference proteome</keyword>
<dbReference type="GO" id="GO:0016413">
    <property type="term" value="F:O-acetyltransferase activity"/>
    <property type="evidence" value="ECO:0007669"/>
    <property type="project" value="TreeGrafter"/>
</dbReference>
<feature type="transmembrane region" description="Helical" evidence="7">
    <location>
        <begin position="52"/>
        <end position="74"/>
    </location>
</feature>
<feature type="transmembrane region" description="Helical" evidence="7">
    <location>
        <begin position="271"/>
        <end position="290"/>
    </location>
</feature>